<proteinExistence type="predicted"/>
<dbReference type="PIRSF" id="PIRSF001500">
    <property type="entry name" value="Chor_mut_pdt_Ppr"/>
    <property type="match status" value="1"/>
</dbReference>
<comment type="pathway">
    <text evidence="5">Metabolic intermediate biosynthesis; prephenate biosynthesis; prephenate from chorismate: step 1/1.</text>
</comment>
<sequence>MRTLGYLGPPGTFSHTAALNYSDIHGYTPVCCVNLRSIVQKVASGALACGIVPVENSLGGSVGETLDLLTVAEGIYVTAELKLPVKQHLLARPGVALADIEKVYSHPQALAQCRSFLEQRLPGRPVVEATSTAAAALKVTEANDVALAAVGSSSAAFTYGLQILHADIQDKADNATRFFVLGREEPIFTGPAKTSLILALRDCPGALYRILRPLAQLDINLTRIESRPSGGKLGDYIFFIDFIGRTDCPKVRYAIKELQKNTLWLKLLGCYPDVTGGIRHRSGGKARLTGLPGLRAEIDSVDTAILQLLAKRKKLVEQVAAFKNNINCRK</sequence>
<comment type="function">
    <text evidence="2">Catalyzes the Claisen rearrangement of chorismate to prephenate and the decarboxylation/dehydration of prephenate to phenylpyruvate.</text>
</comment>
<evidence type="ECO:0000256" key="11">
    <source>
        <dbReference type="ARBA" id="ARBA00023141"/>
    </source>
</evidence>
<dbReference type="UniPathway" id="UPA00120">
    <property type="reaction ID" value="UER00203"/>
</dbReference>
<dbReference type="Pfam" id="PF01842">
    <property type="entry name" value="ACT"/>
    <property type="match status" value="1"/>
</dbReference>
<dbReference type="AlphaFoldDB" id="A0A5S4ZTF0"/>
<name>A0A5S4ZTF0_9FIRM</name>
<keyword evidence="14" id="KW-0456">Lyase</keyword>
<evidence type="ECO:0000256" key="1">
    <source>
        <dbReference type="ARBA" id="ARBA00000824"/>
    </source>
</evidence>
<dbReference type="GO" id="GO:0046417">
    <property type="term" value="P:chorismate metabolic process"/>
    <property type="evidence" value="ECO:0007669"/>
    <property type="project" value="InterPro"/>
</dbReference>
<evidence type="ECO:0000256" key="15">
    <source>
        <dbReference type="ARBA" id="ARBA00023268"/>
    </source>
</evidence>
<evidence type="ECO:0000256" key="3">
    <source>
        <dbReference type="ARBA" id="ARBA00004496"/>
    </source>
</evidence>
<dbReference type="InterPro" id="IPR018528">
    <property type="entry name" value="Preph_deHydtase_CS"/>
</dbReference>
<evidence type="ECO:0000256" key="12">
    <source>
        <dbReference type="ARBA" id="ARBA00023222"/>
    </source>
</evidence>
<dbReference type="PANTHER" id="PTHR21022">
    <property type="entry name" value="PREPHENATE DEHYDRATASE P PROTEIN"/>
    <property type="match status" value="1"/>
</dbReference>
<evidence type="ECO:0000256" key="17">
    <source>
        <dbReference type="ARBA" id="ARBA00031520"/>
    </source>
</evidence>
<evidence type="ECO:0000256" key="14">
    <source>
        <dbReference type="ARBA" id="ARBA00023239"/>
    </source>
</evidence>
<dbReference type="SUPFAM" id="SSF48600">
    <property type="entry name" value="Chorismate mutase II"/>
    <property type="match status" value="1"/>
</dbReference>
<dbReference type="PANTHER" id="PTHR21022:SF19">
    <property type="entry name" value="PREPHENATE DEHYDRATASE-RELATED"/>
    <property type="match status" value="1"/>
</dbReference>
<feature type="domain" description="ACT" evidence="22">
    <location>
        <begin position="195"/>
        <end position="272"/>
    </location>
</feature>
<dbReference type="InterPro" id="IPR036263">
    <property type="entry name" value="Chorismate_II_sf"/>
</dbReference>
<evidence type="ECO:0000259" key="21">
    <source>
        <dbReference type="PROSITE" id="PS51171"/>
    </source>
</evidence>
<evidence type="ECO:0000256" key="10">
    <source>
        <dbReference type="ARBA" id="ARBA00022605"/>
    </source>
</evidence>
<dbReference type="EMBL" id="VNHM01000005">
    <property type="protein sequence ID" value="TYO96232.1"/>
    <property type="molecule type" value="Genomic_DNA"/>
</dbReference>
<comment type="catalytic activity">
    <reaction evidence="18">
        <text>prephenate + H(+) = 3-phenylpyruvate + CO2 + H2O</text>
        <dbReference type="Rhea" id="RHEA:21648"/>
        <dbReference type="ChEBI" id="CHEBI:15377"/>
        <dbReference type="ChEBI" id="CHEBI:15378"/>
        <dbReference type="ChEBI" id="CHEBI:16526"/>
        <dbReference type="ChEBI" id="CHEBI:18005"/>
        <dbReference type="ChEBI" id="CHEBI:29934"/>
        <dbReference type="EC" id="4.2.1.51"/>
    </reaction>
</comment>
<dbReference type="InterPro" id="IPR036979">
    <property type="entry name" value="CM_dom_sf"/>
</dbReference>
<dbReference type="PROSITE" id="PS00858">
    <property type="entry name" value="PREPHENATE_DEHYDR_2"/>
    <property type="match status" value="1"/>
</dbReference>
<dbReference type="GO" id="GO:0004664">
    <property type="term" value="F:prephenate dehydratase activity"/>
    <property type="evidence" value="ECO:0007669"/>
    <property type="project" value="UniProtKB-EC"/>
</dbReference>
<evidence type="ECO:0000256" key="13">
    <source>
        <dbReference type="ARBA" id="ARBA00023235"/>
    </source>
</evidence>
<dbReference type="Proteomes" id="UP000323166">
    <property type="component" value="Unassembled WGS sequence"/>
</dbReference>
<evidence type="ECO:0000256" key="16">
    <source>
        <dbReference type="ARBA" id="ARBA00031175"/>
    </source>
</evidence>
<evidence type="ECO:0000259" key="20">
    <source>
        <dbReference type="PROSITE" id="PS51168"/>
    </source>
</evidence>
<dbReference type="PROSITE" id="PS51168">
    <property type="entry name" value="CHORISMATE_MUT_2"/>
    <property type="match status" value="1"/>
</dbReference>
<dbReference type="SUPFAM" id="SSF53850">
    <property type="entry name" value="Periplasmic binding protein-like II"/>
    <property type="match status" value="1"/>
</dbReference>
<dbReference type="Pfam" id="PF01817">
    <property type="entry name" value="CM_2"/>
    <property type="match status" value="1"/>
</dbReference>
<keyword evidence="12" id="KW-0584">Phenylalanine biosynthesis</keyword>
<reference evidence="23 24" key="1">
    <citation type="submission" date="2019-07" db="EMBL/GenBank/DDBJ databases">
        <title>Genomic Encyclopedia of Type Strains, Phase I: the one thousand microbial genomes (KMG-I) project.</title>
        <authorList>
            <person name="Kyrpides N."/>
        </authorList>
    </citation>
    <scope>NUCLEOTIDE SEQUENCE [LARGE SCALE GENOMIC DNA]</scope>
    <source>
        <strain evidence="23 24">DSM 6562</strain>
    </source>
</reference>
<evidence type="ECO:0000259" key="22">
    <source>
        <dbReference type="PROSITE" id="PS51671"/>
    </source>
</evidence>
<comment type="caution">
    <text evidence="23">The sequence shown here is derived from an EMBL/GenBank/DDBJ whole genome shotgun (WGS) entry which is preliminary data.</text>
</comment>
<keyword evidence="24" id="KW-1185">Reference proteome</keyword>
<dbReference type="Gene3D" id="3.40.190.10">
    <property type="entry name" value="Periplasmic binding protein-like II"/>
    <property type="match status" value="2"/>
</dbReference>
<dbReference type="SUPFAM" id="SSF55021">
    <property type="entry name" value="ACT-like"/>
    <property type="match status" value="1"/>
</dbReference>
<protein>
    <recommendedName>
        <fullName evidence="7">Bifunctional chorismate mutase/prephenate dehydratase</fullName>
        <ecNumber evidence="6">4.2.1.51</ecNumber>
    </recommendedName>
    <alternativeName>
        <fullName evidence="17">Chorismate mutase-prephenate dehydratase</fullName>
    </alternativeName>
    <alternativeName>
        <fullName evidence="8">Prephenate dehydratase</fullName>
    </alternativeName>
    <alternativeName>
        <fullName evidence="16">p-protein</fullName>
    </alternativeName>
</protein>
<evidence type="ECO:0000256" key="8">
    <source>
        <dbReference type="ARBA" id="ARBA00021872"/>
    </source>
</evidence>
<accession>A0A5S4ZTF0</accession>
<dbReference type="GO" id="GO:0009094">
    <property type="term" value="P:L-phenylalanine biosynthetic process"/>
    <property type="evidence" value="ECO:0007669"/>
    <property type="project" value="UniProtKB-UniPathway"/>
</dbReference>
<dbReference type="Gene3D" id="1.20.59.10">
    <property type="entry name" value="Chorismate mutase"/>
    <property type="match status" value="1"/>
</dbReference>
<gene>
    <name evidence="23" type="ORF">LX24_01187</name>
</gene>
<dbReference type="UniPathway" id="UPA00121">
    <property type="reaction ID" value="UER00345"/>
</dbReference>
<keyword evidence="13" id="KW-0413">Isomerase</keyword>
<keyword evidence="9" id="KW-0963">Cytoplasm</keyword>
<feature type="domain" description="Chorismate mutase" evidence="20">
    <location>
        <begin position="285"/>
        <end position="330"/>
    </location>
</feature>
<feature type="site" description="Essential for prephenate dehydratase activity" evidence="19">
    <location>
        <position position="176"/>
    </location>
</feature>
<dbReference type="EC" id="4.2.1.51" evidence="6"/>
<comment type="subcellular location">
    <subcellularLocation>
        <location evidence="3">Cytoplasm</location>
    </subcellularLocation>
</comment>
<evidence type="ECO:0000256" key="6">
    <source>
        <dbReference type="ARBA" id="ARBA00013147"/>
    </source>
</evidence>
<evidence type="ECO:0000256" key="18">
    <source>
        <dbReference type="ARBA" id="ARBA00047848"/>
    </source>
</evidence>
<dbReference type="InterPro" id="IPR002701">
    <property type="entry name" value="CM_II_prokaryot"/>
</dbReference>
<dbReference type="PROSITE" id="PS51171">
    <property type="entry name" value="PREPHENATE_DEHYDR_3"/>
    <property type="match status" value="1"/>
</dbReference>
<dbReference type="CDD" id="cd13633">
    <property type="entry name" value="PBP2_Sa-PDT_like"/>
    <property type="match status" value="1"/>
</dbReference>
<keyword evidence="11" id="KW-0057">Aromatic amino acid biosynthesis</keyword>
<dbReference type="RefSeq" id="WP_166511288.1">
    <property type="nucleotide sequence ID" value="NZ_VNHM01000005.1"/>
</dbReference>
<dbReference type="Pfam" id="PF00800">
    <property type="entry name" value="PDT"/>
    <property type="match status" value="1"/>
</dbReference>
<dbReference type="CDD" id="cd04905">
    <property type="entry name" value="ACT_CM-PDT"/>
    <property type="match status" value="1"/>
</dbReference>
<dbReference type="GO" id="GO:0004106">
    <property type="term" value="F:chorismate mutase activity"/>
    <property type="evidence" value="ECO:0007669"/>
    <property type="project" value="UniProtKB-EC"/>
</dbReference>
<feature type="domain" description="Prephenate dehydratase" evidence="21">
    <location>
        <begin position="3"/>
        <end position="183"/>
    </location>
</feature>
<evidence type="ECO:0000256" key="19">
    <source>
        <dbReference type="PIRSR" id="PIRSR001500-2"/>
    </source>
</evidence>
<evidence type="ECO:0000313" key="24">
    <source>
        <dbReference type="Proteomes" id="UP000323166"/>
    </source>
</evidence>
<dbReference type="NCBIfam" id="NF008865">
    <property type="entry name" value="PRK11898.1"/>
    <property type="match status" value="1"/>
</dbReference>
<dbReference type="InterPro" id="IPR002912">
    <property type="entry name" value="ACT_dom"/>
</dbReference>
<comment type="pathway">
    <text evidence="4">Amino-acid biosynthesis; L-phenylalanine biosynthesis; phenylpyruvate from prephenate: step 1/1.</text>
</comment>
<dbReference type="GO" id="GO:0005737">
    <property type="term" value="C:cytoplasm"/>
    <property type="evidence" value="ECO:0007669"/>
    <property type="project" value="UniProtKB-SubCell"/>
</dbReference>
<dbReference type="InterPro" id="IPR008242">
    <property type="entry name" value="Chor_mutase/pphenate_deHydtase"/>
</dbReference>
<dbReference type="Gene3D" id="3.30.70.260">
    <property type="match status" value="1"/>
</dbReference>
<evidence type="ECO:0000256" key="4">
    <source>
        <dbReference type="ARBA" id="ARBA00004741"/>
    </source>
</evidence>
<evidence type="ECO:0000313" key="23">
    <source>
        <dbReference type="EMBL" id="TYO96232.1"/>
    </source>
</evidence>
<keyword evidence="10" id="KW-0028">Amino-acid biosynthesis</keyword>
<keyword evidence="15" id="KW-0511">Multifunctional enzyme</keyword>
<evidence type="ECO:0000256" key="2">
    <source>
        <dbReference type="ARBA" id="ARBA00002364"/>
    </source>
</evidence>
<dbReference type="FunFam" id="3.40.190.10:FF:000034">
    <property type="entry name" value="Chorismate mutase/prephenate dehydratase"/>
    <property type="match status" value="1"/>
</dbReference>
<dbReference type="InterPro" id="IPR001086">
    <property type="entry name" value="Preph_deHydtase"/>
</dbReference>
<dbReference type="PROSITE" id="PS51671">
    <property type="entry name" value="ACT"/>
    <property type="match status" value="1"/>
</dbReference>
<evidence type="ECO:0000256" key="5">
    <source>
        <dbReference type="ARBA" id="ARBA00004817"/>
    </source>
</evidence>
<comment type="catalytic activity">
    <reaction evidence="1">
        <text>chorismate = prephenate</text>
        <dbReference type="Rhea" id="RHEA:13897"/>
        <dbReference type="ChEBI" id="CHEBI:29748"/>
        <dbReference type="ChEBI" id="CHEBI:29934"/>
        <dbReference type="EC" id="5.4.99.5"/>
    </reaction>
</comment>
<dbReference type="InterPro" id="IPR045865">
    <property type="entry name" value="ACT-like_dom_sf"/>
</dbReference>
<organism evidence="23 24">
    <name type="scientific">Desulfallas thermosapovorans DSM 6562</name>
    <dbReference type="NCBI Taxonomy" id="1121431"/>
    <lineage>
        <taxon>Bacteria</taxon>
        <taxon>Bacillati</taxon>
        <taxon>Bacillota</taxon>
        <taxon>Clostridia</taxon>
        <taxon>Eubacteriales</taxon>
        <taxon>Desulfallaceae</taxon>
        <taxon>Desulfallas</taxon>
    </lineage>
</organism>
<evidence type="ECO:0000256" key="9">
    <source>
        <dbReference type="ARBA" id="ARBA00022490"/>
    </source>
</evidence>
<evidence type="ECO:0000256" key="7">
    <source>
        <dbReference type="ARBA" id="ARBA00014401"/>
    </source>
</evidence>